<comment type="similarity">
    <text evidence="2">Belongs to the SusD family.</text>
</comment>
<dbReference type="Pfam" id="PF07980">
    <property type="entry name" value="SusD_RagB"/>
    <property type="match status" value="1"/>
</dbReference>
<gene>
    <name evidence="8" type="ORF">D8S85_11985</name>
</gene>
<dbReference type="KEGG" id="buy:D8S85_11985"/>
<dbReference type="SUPFAM" id="SSF48452">
    <property type="entry name" value="TPR-like"/>
    <property type="match status" value="1"/>
</dbReference>
<evidence type="ECO:0000256" key="4">
    <source>
        <dbReference type="ARBA" id="ARBA00023136"/>
    </source>
</evidence>
<keyword evidence="3" id="KW-0732">Signal</keyword>
<keyword evidence="5" id="KW-0998">Cell outer membrane</keyword>
<dbReference type="InterPro" id="IPR033985">
    <property type="entry name" value="SusD-like_N"/>
</dbReference>
<feature type="domain" description="RagB/SusD" evidence="6">
    <location>
        <begin position="354"/>
        <end position="485"/>
    </location>
</feature>
<dbReference type="Gene3D" id="1.25.40.390">
    <property type="match status" value="1"/>
</dbReference>
<evidence type="ECO:0000259" key="7">
    <source>
        <dbReference type="Pfam" id="PF14322"/>
    </source>
</evidence>
<evidence type="ECO:0000313" key="8">
    <source>
        <dbReference type="EMBL" id="AZS30190.1"/>
    </source>
</evidence>
<protein>
    <submittedName>
        <fullName evidence="8">RagB/SusD family nutrient uptake outer membrane protein</fullName>
    </submittedName>
</protein>
<name>A0A3Q9IUD5_9BACT</name>
<evidence type="ECO:0000256" key="3">
    <source>
        <dbReference type="ARBA" id="ARBA00022729"/>
    </source>
</evidence>
<organism evidence="8 9">
    <name type="scientific">Butyricimonas faecalis</name>
    <dbReference type="NCBI Taxonomy" id="2093856"/>
    <lineage>
        <taxon>Bacteria</taxon>
        <taxon>Pseudomonadati</taxon>
        <taxon>Bacteroidota</taxon>
        <taxon>Bacteroidia</taxon>
        <taxon>Bacteroidales</taxon>
        <taxon>Odoribacteraceae</taxon>
        <taxon>Butyricimonas</taxon>
    </lineage>
</organism>
<dbReference type="AlphaFoldDB" id="A0A3Q9IUD5"/>
<dbReference type="Proteomes" id="UP000270673">
    <property type="component" value="Chromosome"/>
</dbReference>
<dbReference type="OrthoDB" id="1100079at2"/>
<dbReference type="InterPro" id="IPR011990">
    <property type="entry name" value="TPR-like_helical_dom_sf"/>
</dbReference>
<dbReference type="InterPro" id="IPR012944">
    <property type="entry name" value="SusD_RagB_dom"/>
</dbReference>
<evidence type="ECO:0000313" key="9">
    <source>
        <dbReference type="Proteomes" id="UP000270673"/>
    </source>
</evidence>
<comment type="subcellular location">
    <subcellularLocation>
        <location evidence="1">Cell outer membrane</location>
    </subcellularLocation>
</comment>
<evidence type="ECO:0000256" key="2">
    <source>
        <dbReference type="ARBA" id="ARBA00006275"/>
    </source>
</evidence>
<proteinExistence type="inferred from homology"/>
<feature type="domain" description="SusD-like N-terminal" evidence="7">
    <location>
        <begin position="36"/>
        <end position="230"/>
    </location>
</feature>
<evidence type="ECO:0000256" key="1">
    <source>
        <dbReference type="ARBA" id="ARBA00004442"/>
    </source>
</evidence>
<dbReference type="PROSITE" id="PS51257">
    <property type="entry name" value="PROKAR_LIPOPROTEIN"/>
    <property type="match status" value="1"/>
</dbReference>
<evidence type="ECO:0000259" key="6">
    <source>
        <dbReference type="Pfam" id="PF07980"/>
    </source>
</evidence>
<reference evidence="8 9" key="1">
    <citation type="submission" date="2018-10" db="EMBL/GenBank/DDBJ databases">
        <title>Butyricimonas faecalis sp. nov., isolated from human faeces and emended description of the genus Butyricimonas.</title>
        <authorList>
            <person name="Le Roy T."/>
            <person name="Van der Smissen P."/>
            <person name="Paquot A."/>
            <person name="Delzenne N."/>
            <person name="Muccioli G."/>
            <person name="Collet J.-F."/>
            <person name="Cani P.D."/>
        </authorList>
    </citation>
    <scope>NUCLEOTIDE SEQUENCE [LARGE SCALE GENOMIC DNA]</scope>
    <source>
        <strain evidence="8 9">H184</strain>
    </source>
</reference>
<keyword evidence="4" id="KW-0472">Membrane</keyword>
<accession>A0A3Q9IUD5</accession>
<dbReference type="GO" id="GO:0009279">
    <property type="term" value="C:cell outer membrane"/>
    <property type="evidence" value="ECO:0007669"/>
    <property type="project" value="UniProtKB-SubCell"/>
</dbReference>
<dbReference type="Pfam" id="PF14322">
    <property type="entry name" value="SusD-like_3"/>
    <property type="match status" value="1"/>
</dbReference>
<dbReference type="EMBL" id="CP032819">
    <property type="protein sequence ID" value="AZS30190.1"/>
    <property type="molecule type" value="Genomic_DNA"/>
</dbReference>
<keyword evidence="9" id="KW-1185">Reference proteome</keyword>
<evidence type="ECO:0000256" key="5">
    <source>
        <dbReference type="ARBA" id="ARBA00023237"/>
    </source>
</evidence>
<sequence length="486" mass="56097">MLLIMKKIFYTHVLILLTLLSSCNLLDIKPVNSMLPVSVEDFESVLLGGYPTSDFFINTDLATDNVYANLNASASVTKSYEPWFIWAATHQYNGIEDAYWRQLYKSVYYANTVLDEFSGKIPSAEEKNLFETVRGEAYALRAYCYFYLVNLYAENYATENMEKPGVPMPLSAIDVHQNTQNNVRVAVGKVWEQIEKDLDEATKDLEGKESKSRYRFDYISLQAFKARVYLFMNKYEEAIQAASYVIDAKALFDMNEIQSYLDGLSKISNAFSFDYGFIDTDYRNEVLFFVGGKANQNPYYYGKTRFKPTEELLNLCKRNSKVVDYRRYIFESNADMESADYVELGPTVYRMFATQQSDCYYIGLKLSEAYVTRAEAYARTGEKDLAIADLNRLLVTRIKKGDYVALDNTSFTDETALQRVLEERRVELAFDGGMRWLDLRRLGKPKIQHAYENGQVYTLEQGDLRYVLQIPESEQQNSPNMPLNPR</sequence>